<keyword evidence="7" id="KW-1133">Transmembrane helix</keyword>
<dbReference type="PROSITE" id="PS50920">
    <property type="entry name" value="SOLCAR"/>
    <property type="match status" value="1"/>
</dbReference>
<feature type="repeat" description="Solcar" evidence="10">
    <location>
        <begin position="283"/>
        <end position="385"/>
    </location>
</feature>
<protein>
    <submittedName>
        <fullName evidence="13">Solute carrier family 25 member 46-like</fullName>
    </submittedName>
</protein>
<proteinExistence type="inferred from homology"/>
<evidence type="ECO:0000256" key="4">
    <source>
        <dbReference type="ARBA" id="ARBA00022692"/>
    </source>
</evidence>
<dbReference type="InterPro" id="IPR023395">
    <property type="entry name" value="MCP_dom_sf"/>
</dbReference>
<evidence type="ECO:0000256" key="6">
    <source>
        <dbReference type="ARBA" id="ARBA00022787"/>
    </source>
</evidence>
<dbReference type="GO" id="GO:0005741">
    <property type="term" value="C:mitochondrial outer membrane"/>
    <property type="evidence" value="ECO:0007669"/>
    <property type="project" value="UniProtKB-SubCell"/>
</dbReference>
<evidence type="ECO:0000256" key="11">
    <source>
        <dbReference type="RuleBase" id="RU000488"/>
    </source>
</evidence>
<accession>A0AAJ6YLI6</accession>
<dbReference type="Proteomes" id="UP000695007">
    <property type="component" value="Unplaced"/>
</dbReference>
<evidence type="ECO:0000256" key="8">
    <source>
        <dbReference type="ARBA" id="ARBA00023128"/>
    </source>
</evidence>
<name>A0AAJ6YLI6_9HYME</name>
<evidence type="ECO:0000256" key="9">
    <source>
        <dbReference type="ARBA" id="ARBA00023136"/>
    </source>
</evidence>
<evidence type="ECO:0000256" key="3">
    <source>
        <dbReference type="ARBA" id="ARBA00022448"/>
    </source>
</evidence>
<dbReference type="PANTHER" id="PTHR21252:SF2">
    <property type="entry name" value="MITOCHONDRIAL OUTER MEMBRANE PROTEIN SLC25A46"/>
    <property type="match status" value="1"/>
</dbReference>
<dbReference type="GO" id="GO:0090149">
    <property type="term" value="P:mitochondrial membrane fission"/>
    <property type="evidence" value="ECO:0007669"/>
    <property type="project" value="InterPro"/>
</dbReference>
<keyword evidence="5" id="KW-0677">Repeat</keyword>
<dbReference type="GeneID" id="105364109"/>
<organism evidence="12 13">
    <name type="scientific">Ceratosolen solmsi marchali</name>
    <dbReference type="NCBI Taxonomy" id="326594"/>
    <lineage>
        <taxon>Eukaryota</taxon>
        <taxon>Metazoa</taxon>
        <taxon>Ecdysozoa</taxon>
        <taxon>Arthropoda</taxon>
        <taxon>Hexapoda</taxon>
        <taxon>Insecta</taxon>
        <taxon>Pterygota</taxon>
        <taxon>Neoptera</taxon>
        <taxon>Endopterygota</taxon>
        <taxon>Hymenoptera</taxon>
        <taxon>Apocrita</taxon>
        <taxon>Proctotrupomorpha</taxon>
        <taxon>Chalcidoidea</taxon>
        <taxon>Agaonidae</taxon>
        <taxon>Agaoninae</taxon>
        <taxon>Ceratosolen</taxon>
    </lineage>
</organism>
<dbReference type="SUPFAM" id="SSF103506">
    <property type="entry name" value="Mitochondrial carrier"/>
    <property type="match status" value="1"/>
</dbReference>
<dbReference type="AlphaFoldDB" id="A0AAJ6YLI6"/>
<keyword evidence="3 11" id="KW-0813">Transport</keyword>
<keyword evidence="9 10" id="KW-0472">Membrane</keyword>
<keyword evidence="8" id="KW-0496">Mitochondrion</keyword>
<keyword evidence="4 10" id="KW-0812">Transmembrane</keyword>
<dbReference type="Pfam" id="PF00153">
    <property type="entry name" value="Mito_carr"/>
    <property type="match status" value="2"/>
</dbReference>
<keyword evidence="6" id="KW-1000">Mitochondrion outer membrane</keyword>
<dbReference type="PANTHER" id="PTHR21252">
    <property type="entry name" value="TB1 PROTEIN-RELATED"/>
    <property type="match status" value="1"/>
</dbReference>
<evidence type="ECO:0000256" key="1">
    <source>
        <dbReference type="ARBA" id="ARBA00004374"/>
    </source>
</evidence>
<dbReference type="InterPro" id="IPR039158">
    <property type="entry name" value="SLC25A46"/>
</dbReference>
<comment type="subcellular location">
    <subcellularLocation>
        <location evidence="1">Mitochondrion outer membrane</location>
        <topology evidence="1">Multi-pass membrane protein</topology>
    </subcellularLocation>
</comment>
<evidence type="ECO:0000313" key="12">
    <source>
        <dbReference type="Proteomes" id="UP000695007"/>
    </source>
</evidence>
<evidence type="ECO:0000256" key="2">
    <source>
        <dbReference type="ARBA" id="ARBA00006375"/>
    </source>
</evidence>
<evidence type="ECO:0000256" key="10">
    <source>
        <dbReference type="PROSITE-ProRule" id="PRU00282"/>
    </source>
</evidence>
<evidence type="ECO:0000313" key="13">
    <source>
        <dbReference type="RefSeq" id="XP_011500274.1"/>
    </source>
</evidence>
<reference evidence="13" key="1">
    <citation type="submission" date="2025-08" db="UniProtKB">
        <authorList>
            <consortium name="RefSeq"/>
        </authorList>
    </citation>
    <scope>IDENTIFICATION</scope>
</reference>
<dbReference type="RefSeq" id="XP_011500274.1">
    <property type="nucleotide sequence ID" value="XM_011501972.1"/>
</dbReference>
<evidence type="ECO:0000256" key="7">
    <source>
        <dbReference type="ARBA" id="ARBA00022989"/>
    </source>
</evidence>
<evidence type="ECO:0000256" key="5">
    <source>
        <dbReference type="ARBA" id="ARBA00022737"/>
    </source>
</evidence>
<keyword evidence="12" id="KW-1185">Reference proteome</keyword>
<gene>
    <name evidence="13" type="primary">LOC105364109</name>
</gene>
<dbReference type="KEGG" id="csol:105364109"/>
<comment type="similarity">
    <text evidence="2 11">Belongs to the mitochondrial carrier (TC 2.A.29) family.</text>
</comment>
<dbReference type="InterPro" id="IPR018108">
    <property type="entry name" value="MCP_transmembrane"/>
</dbReference>
<dbReference type="Gene3D" id="1.50.40.10">
    <property type="entry name" value="Mitochondrial carrier domain"/>
    <property type="match status" value="1"/>
</dbReference>
<sequence>MDDIVEDPIRVPYLNNSLIEINPSRKHENERNRLPAVFNMPSQHTNDHVLKPYIHNDQQIDDDAPLDDNVEYYITRGCGIVSIMTENLLMHPFLVLRRQCQVNPISKKYHVFPVTLLPIIIRLNQTQGICTLWKGIGSVLIVRGLSMAIEDLISKVTYLPKEISGASNKMFFQHIILKCVAIGMVTPFYSASLIETVQSDVASEKPGILDVFRDGMKRLLEVRNKGRLIPILALQPPTIACGVLKYLFSLLVKSIAGHIIRINHKYSQKSRGAYSRVYIATTKADNIEFQSILISLWTAEIVFYPLETIIQRLHLQGTRTIIDDLDTGRSVTAMLTDYSGVVHCYQTIISTEGVLGLYKGFGALIIQFAIHTLVLKVSKWIFTEIGTMMKSEQTSSKSHNKLY</sequence>